<dbReference type="Proteomes" id="UP000757435">
    <property type="component" value="Unassembled WGS sequence"/>
</dbReference>
<evidence type="ECO:0000313" key="3">
    <source>
        <dbReference type="Proteomes" id="UP000757435"/>
    </source>
</evidence>
<reference evidence="2" key="2">
    <citation type="journal article" date="2022" name="Microbiol. Resour. Announc.">
        <title>Metagenome Sequencing to Explore Phylogenomics of Terrestrial Cyanobacteria.</title>
        <authorList>
            <person name="Ward R.D."/>
            <person name="Stajich J.E."/>
            <person name="Johansen J.R."/>
            <person name="Huntemann M."/>
            <person name="Clum A."/>
            <person name="Foster B."/>
            <person name="Foster B."/>
            <person name="Roux S."/>
            <person name="Palaniappan K."/>
            <person name="Varghese N."/>
            <person name="Mukherjee S."/>
            <person name="Reddy T.B.K."/>
            <person name="Daum C."/>
            <person name="Copeland A."/>
            <person name="Chen I.A."/>
            <person name="Ivanova N.N."/>
            <person name="Kyrpides N.C."/>
            <person name="Shapiro N."/>
            <person name="Eloe-Fadrosh E.A."/>
            <person name="Pietrasiak N."/>
        </authorList>
    </citation>
    <scope>NUCLEOTIDE SEQUENCE</scope>
    <source>
        <strain evidence="2">UHER 2000/2452</strain>
    </source>
</reference>
<comment type="caution">
    <text evidence="2">The sequence shown here is derived from an EMBL/GenBank/DDBJ whole genome shotgun (WGS) entry which is preliminary data.</text>
</comment>
<dbReference type="InterPro" id="IPR024700">
    <property type="entry name" value="UCP020217"/>
</dbReference>
<proteinExistence type="predicted"/>
<dbReference type="EMBL" id="JAHHHD010000018">
    <property type="protein sequence ID" value="MBW4660212.1"/>
    <property type="molecule type" value="Genomic_DNA"/>
</dbReference>
<gene>
    <name evidence="2" type="ORF">KME15_16170</name>
</gene>
<dbReference type="Gene3D" id="3.30.460.10">
    <property type="entry name" value="Beta Polymerase, domain 2"/>
    <property type="match status" value="1"/>
</dbReference>
<accession>A0A951QCD4</accession>
<dbReference type="CDD" id="cd05403">
    <property type="entry name" value="NT_KNTase_like"/>
    <property type="match status" value="1"/>
</dbReference>
<organism evidence="2 3">
    <name type="scientific">Drouetiella hepatica Uher 2000/2452</name>
    <dbReference type="NCBI Taxonomy" id="904376"/>
    <lineage>
        <taxon>Bacteria</taxon>
        <taxon>Bacillati</taxon>
        <taxon>Cyanobacteriota</taxon>
        <taxon>Cyanophyceae</taxon>
        <taxon>Oculatellales</taxon>
        <taxon>Oculatellaceae</taxon>
        <taxon>Drouetiella</taxon>
    </lineage>
</organism>
<feature type="domain" description="Polymerase beta nucleotidyltransferase" evidence="1">
    <location>
        <begin position="33"/>
        <end position="116"/>
    </location>
</feature>
<dbReference type="SUPFAM" id="SSF81301">
    <property type="entry name" value="Nucleotidyltransferase"/>
    <property type="match status" value="1"/>
</dbReference>
<protein>
    <submittedName>
        <fullName evidence="2">Nucleotidyltransferase domain-containing protein</fullName>
    </submittedName>
</protein>
<dbReference type="PIRSF" id="PIRSF020217">
    <property type="entry name" value="UCP020217"/>
    <property type="match status" value="1"/>
</dbReference>
<dbReference type="AlphaFoldDB" id="A0A951QCD4"/>
<reference evidence="2" key="1">
    <citation type="submission" date="2021-05" db="EMBL/GenBank/DDBJ databases">
        <authorList>
            <person name="Pietrasiak N."/>
            <person name="Ward R."/>
            <person name="Stajich J.E."/>
            <person name="Kurbessoian T."/>
        </authorList>
    </citation>
    <scope>NUCLEOTIDE SEQUENCE</scope>
    <source>
        <strain evidence="2">UHER 2000/2452</strain>
    </source>
</reference>
<dbReference type="InterPro" id="IPR043519">
    <property type="entry name" value="NT_sf"/>
</dbReference>
<evidence type="ECO:0000259" key="1">
    <source>
        <dbReference type="Pfam" id="PF18765"/>
    </source>
</evidence>
<evidence type="ECO:0000313" key="2">
    <source>
        <dbReference type="EMBL" id="MBW4660212.1"/>
    </source>
</evidence>
<dbReference type="Pfam" id="PF18765">
    <property type="entry name" value="Polbeta"/>
    <property type="match status" value="1"/>
</dbReference>
<sequence>MVEQKYIDYWRDRQAQQAVESEALAKQAWADLQQIAQLLRFEFGATQIIVFGSLVQGDRFDAESDIDLAVKGISPEDFFAAMAAANRISHQWVDLKPIESLDSHFLQKVLKTGKSIDAED</sequence>
<dbReference type="InterPro" id="IPR041633">
    <property type="entry name" value="Polbeta"/>
</dbReference>
<name>A0A951QCD4_9CYAN</name>